<dbReference type="VEuPathDB" id="ToxoDB:NCLIV_058620"/>
<dbReference type="EMBL" id="LN714486">
    <property type="protein sequence ID" value="CEL70175.1"/>
    <property type="molecule type" value="Genomic_DNA"/>
</dbReference>
<evidence type="ECO:0000313" key="3">
    <source>
        <dbReference type="EMBL" id="CEL70175.1"/>
    </source>
</evidence>
<dbReference type="OMA" id="KSKREVC"/>
<name>F0VNZ3_NEOCL</name>
<feature type="compositionally biased region" description="Pro residues" evidence="1">
    <location>
        <begin position="403"/>
        <end position="418"/>
    </location>
</feature>
<reference evidence="2" key="1">
    <citation type="submission" date="2011-02" db="EMBL/GenBank/DDBJ databases">
        <authorList>
            <person name="Aslett M."/>
        </authorList>
    </citation>
    <scope>NUCLEOTIDE SEQUENCE</scope>
    <source>
        <strain evidence="2">Liverpool</strain>
    </source>
</reference>
<reference evidence="3" key="4">
    <citation type="journal article" date="2015" name="PLoS ONE">
        <title>Comprehensive Evaluation of Toxoplasma gondii VEG and Neospora caninum LIV Genomes with Tachyzoite Stage Transcriptome and Proteome Defines Novel Transcript Features.</title>
        <authorList>
            <person name="Ramaprasad A."/>
            <person name="Mourier T."/>
            <person name="Naeem R."/>
            <person name="Malas T.B."/>
            <person name="Moussa E."/>
            <person name="Panigrahi A."/>
            <person name="Vermont S.J."/>
            <person name="Otto T.D."/>
            <person name="Wastling J."/>
            <person name="Pain A."/>
        </authorList>
    </citation>
    <scope>NUCLEOTIDE SEQUENCE</scope>
    <source>
        <strain evidence="3">Liverpool</strain>
    </source>
</reference>
<feature type="region of interest" description="Disordered" evidence="1">
    <location>
        <begin position="90"/>
        <end position="122"/>
    </location>
</feature>
<evidence type="ECO:0000313" key="2">
    <source>
        <dbReference type="EMBL" id="CBZ55439.1"/>
    </source>
</evidence>
<feature type="compositionally biased region" description="Basic and acidic residues" evidence="1">
    <location>
        <begin position="522"/>
        <end position="532"/>
    </location>
</feature>
<dbReference type="RefSeq" id="XP_003885467.1">
    <property type="nucleotide sequence ID" value="XM_003885418.1"/>
</dbReference>
<dbReference type="EMBL" id="FR823392">
    <property type="protein sequence ID" value="CBZ55439.1"/>
    <property type="molecule type" value="Genomic_DNA"/>
</dbReference>
<feature type="region of interest" description="Disordered" evidence="1">
    <location>
        <begin position="374"/>
        <end position="667"/>
    </location>
</feature>
<keyword evidence="4" id="KW-1185">Reference proteome</keyword>
<dbReference type="InParanoid" id="F0VNZ3"/>
<feature type="compositionally biased region" description="Low complexity" evidence="1">
    <location>
        <begin position="419"/>
        <end position="470"/>
    </location>
</feature>
<dbReference type="AlphaFoldDB" id="F0VNZ3"/>
<dbReference type="OrthoDB" id="331889at2759"/>
<accession>F0VNZ3</accession>
<dbReference type="eggNOG" id="ENOG502R01S">
    <property type="taxonomic scope" value="Eukaryota"/>
</dbReference>
<dbReference type="Proteomes" id="UP000007494">
    <property type="component" value="Chromosome XI"/>
</dbReference>
<feature type="compositionally biased region" description="Basic and acidic residues" evidence="1">
    <location>
        <begin position="593"/>
        <end position="625"/>
    </location>
</feature>
<evidence type="ECO:0000313" key="4">
    <source>
        <dbReference type="Proteomes" id="UP000007494"/>
    </source>
</evidence>
<feature type="compositionally biased region" description="Low complexity" evidence="1">
    <location>
        <begin position="90"/>
        <end position="109"/>
    </location>
</feature>
<sequence length="679" mass="71888">MASLLQIAAALRGQDAASVSPQVSVQLNASLSRACSKALSVPLAPKQSEATQPEVEKGNHETKDAVGALETQVSGIEIIVEGNTPASISCASSASSSSFRPGASFFRSSQPRNEGATEEEAEREIFPVALAEAFAQKLTRLLEGREASSESGTQRQAWSERRTAENGLAAATVAFLDLAATRLGAVAPAFSASLTRRAYEVAAACGLEIDAKSKREVCPFCGCMRIPLLTASAFLSRPLRNKRRANRALRREFLRQLAAGGGVSSPTLAGRENSFSARDLRRLAATADPAFHSGEAKRDMLSAGPLSTPASNVHTFAANRFLKNELVFLCFLCARTSPPSPGCISTPAVYRQQKPSFLGSSLLHEPKRASLSSKLVSASEFNKRKRRRAATEEKTHPSSSDPPSRPSPDLPTPTPQHPDPAATAHLLPLSSPSQRPSVHSRPLSSLPSSFPSHASALSLASRASAARPASEQGRTSGGKRRRTQFRTLEDAVRASWQKPAAGFLPLRPPRGPSGGDASTKPSHSDGLARPREGSASALSDEARRKDSKQKNRYFALVPGETARHGGDAGRPSVGETQEKRSMEARGRPGATQAEKRDETRGWQRGDTGRPLDAERPPEKKPDPEQGVKTAVATGDGVAQGGEGGTKQNLQSAPASEAGKTETASSSLYDILQLAGVDTL</sequence>
<protein>
    <submittedName>
        <fullName evidence="3">RNAse P Rpr2/Rpp21 subunit domain-containing protein</fullName>
    </submittedName>
</protein>
<reference evidence="2" key="2">
    <citation type="submission" date="2011-03" db="EMBL/GenBank/DDBJ databases">
        <title>Comparative genomics and transcriptomics of Neospora caninum and Toxoplasma gondii.</title>
        <authorList>
            <person name="Reid A.J."/>
            <person name="Sohal A."/>
            <person name="Harris D."/>
            <person name="Quail M."/>
            <person name="Sanders M."/>
            <person name="Berriman M."/>
            <person name="Wastling J.M."/>
            <person name="Pain A."/>
        </authorList>
    </citation>
    <scope>NUCLEOTIDE SEQUENCE</scope>
    <source>
        <strain evidence="2">Liverpool</strain>
    </source>
</reference>
<gene>
    <name evidence="3" type="ORF">BN1204_058620</name>
    <name evidence="2" type="ORF">NCLIV_058620</name>
</gene>
<proteinExistence type="predicted"/>
<reference evidence="4" key="3">
    <citation type="journal article" date="2012" name="PLoS Pathog.">
        <title>Comparative genomics of the apicomplexan parasites Toxoplasma gondii and Neospora caninum: Coccidia differing in host range and transmission strategy.</title>
        <authorList>
            <person name="Reid A.J."/>
            <person name="Vermont S.J."/>
            <person name="Cotton J.A."/>
            <person name="Harris D."/>
            <person name="Hill-Cawthorne G.A."/>
            <person name="Konen-Waisman S."/>
            <person name="Latham S.M."/>
            <person name="Mourier T."/>
            <person name="Norton R."/>
            <person name="Quail M.A."/>
            <person name="Sanders M."/>
            <person name="Shanmugam D."/>
            <person name="Sohal A."/>
            <person name="Wasmuth J.D."/>
            <person name="Brunk B."/>
            <person name="Grigg M.E."/>
            <person name="Howard J.C."/>
            <person name="Parkinson J."/>
            <person name="Roos D.S."/>
            <person name="Trees A.J."/>
            <person name="Berriman M."/>
            <person name="Pain A."/>
            <person name="Wastling J.M."/>
        </authorList>
    </citation>
    <scope>NUCLEOTIDE SEQUENCE [LARGE SCALE GENOMIC DNA]</scope>
    <source>
        <strain evidence="4">Liverpool</strain>
    </source>
</reference>
<evidence type="ECO:0000256" key="1">
    <source>
        <dbReference type="SAM" id="MobiDB-lite"/>
    </source>
</evidence>
<organism evidence="2 4">
    <name type="scientific">Neospora caninum (strain Liverpool)</name>
    <dbReference type="NCBI Taxonomy" id="572307"/>
    <lineage>
        <taxon>Eukaryota</taxon>
        <taxon>Sar</taxon>
        <taxon>Alveolata</taxon>
        <taxon>Apicomplexa</taxon>
        <taxon>Conoidasida</taxon>
        <taxon>Coccidia</taxon>
        <taxon>Eucoccidiorida</taxon>
        <taxon>Eimeriorina</taxon>
        <taxon>Sarcocystidae</taxon>
        <taxon>Neospora</taxon>
    </lineage>
</organism>
<dbReference type="GeneID" id="13440852"/>
<feature type="compositionally biased region" description="Basic and acidic residues" evidence="1">
    <location>
        <begin position="576"/>
        <end position="586"/>
    </location>
</feature>